<evidence type="ECO:0000313" key="2">
    <source>
        <dbReference type="Proteomes" id="UP001062846"/>
    </source>
</evidence>
<organism evidence="1 2">
    <name type="scientific">Rhododendron molle</name>
    <name type="common">Chinese azalea</name>
    <name type="synonym">Azalea mollis</name>
    <dbReference type="NCBI Taxonomy" id="49168"/>
    <lineage>
        <taxon>Eukaryota</taxon>
        <taxon>Viridiplantae</taxon>
        <taxon>Streptophyta</taxon>
        <taxon>Embryophyta</taxon>
        <taxon>Tracheophyta</taxon>
        <taxon>Spermatophyta</taxon>
        <taxon>Magnoliopsida</taxon>
        <taxon>eudicotyledons</taxon>
        <taxon>Gunneridae</taxon>
        <taxon>Pentapetalae</taxon>
        <taxon>asterids</taxon>
        <taxon>Ericales</taxon>
        <taxon>Ericaceae</taxon>
        <taxon>Ericoideae</taxon>
        <taxon>Rhodoreae</taxon>
        <taxon>Rhododendron</taxon>
    </lineage>
</organism>
<protein>
    <submittedName>
        <fullName evidence="1">Uncharacterized protein</fullName>
    </submittedName>
</protein>
<comment type="caution">
    <text evidence="1">The sequence shown here is derived from an EMBL/GenBank/DDBJ whole genome shotgun (WGS) entry which is preliminary data.</text>
</comment>
<accession>A0ACC0MBX4</accession>
<proteinExistence type="predicted"/>
<dbReference type="Proteomes" id="UP001062846">
    <property type="component" value="Chromosome 9"/>
</dbReference>
<keyword evidence="2" id="KW-1185">Reference proteome</keyword>
<sequence>MAIDEGAEPEFVLIVGQKPRTVYDMFLLVPSPAKKGRGKGNKKGRGKGNKKPGKGDIPAVPGPGGLGKGRGAKVLSS</sequence>
<dbReference type="EMBL" id="CM046396">
    <property type="protein sequence ID" value="KAI8537808.1"/>
    <property type="molecule type" value="Genomic_DNA"/>
</dbReference>
<evidence type="ECO:0000313" key="1">
    <source>
        <dbReference type="EMBL" id="KAI8537808.1"/>
    </source>
</evidence>
<gene>
    <name evidence="1" type="ORF">RHMOL_Rhmol09G0052400</name>
</gene>
<name>A0ACC0MBX4_RHOML</name>
<reference evidence="1" key="1">
    <citation type="submission" date="2022-02" db="EMBL/GenBank/DDBJ databases">
        <title>Plant Genome Project.</title>
        <authorList>
            <person name="Zhang R.-G."/>
        </authorList>
    </citation>
    <scope>NUCLEOTIDE SEQUENCE</scope>
    <source>
        <strain evidence="1">AT1</strain>
    </source>
</reference>